<dbReference type="InterPro" id="IPR038488">
    <property type="entry name" value="Integrase_DNA-bd_sf"/>
</dbReference>
<dbReference type="AlphaFoldDB" id="A0A382CTL2"/>
<sequence>MNDTKIGKLKWDASKRTRTGSVPQFQSVNDPEVGGLQIRIFAPKATGQSAKVFYLAYGPSVNRKFYRIGSWGEWSLKEARDEARKLRKGFYDRGVDPKKAKQKQMQDAKRRLTVKELVGDYLNEKKGV</sequence>
<organism evidence="2">
    <name type="scientific">marine metagenome</name>
    <dbReference type="NCBI Taxonomy" id="408172"/>
    <lineage>
        <taxon>unclassified sequences</taxon>
        <taxon>metagenomes</taxon>
        <taxon>ecological metagenomes</taxon>
    </lineage>
</organism>
<dbReference type="InterPro" id="IPR025166">
    <property type="entry name" value="Integrase_DNA_bind_dom"/>
</dbReference>
<dbReference type="EMBL" id="UINC01035971">
    <property type="protein sequence ID" value="SVB29219.1"/>
    <property type="molecule type" value="Genomic_DNA"/>
</dbReference>
<name>A0A382CTL2_9ZZZZ</name>
<dbReference type="Pfam" id="PF13356">
    <property type="entry name" value="Arm-DNA-bind_3"/>
    <property type="match status" value="1"/>
</dbReference>
<reference evidence="2" key="1">
    <citation type="submission" date="2018-05" db="EMBL/GenBank/DDBJ databases">
        <authorList>
            <person name="Lanie J.A."/>
            <person name="Ng W.-L."/>
            <person name="Kazmierczak K.M."/>
            <person name="Andrzejewski T.M."/>
            <person name="Davidsen T.M."/>
            <person name="Wayne K.J."/>
            <person name="Tettelin H."/>
            <person name="Glass J.I."/>
            <person name="Rusch D."/>
            <person name="Podicherti R."/>
            <person name="Tsui H.-C.T."/>
            <person name="Winkler M.E."/>
        </authorList>
    </citation>
    <scope>NUCLEOTIDE SEQUENCE</scope>
</reference>
<evidence type="ECO:0000259" key="1">
    <source>
        <dbReference type="Pfam" id="PF13356"/>
    </source>
</evidence>
<gene>
    <name evidence="2" type="ORF">METZ01_LOCUS182073</name>
</gene>
<accession>A0A382CTL2</accession>
<proteinExistence type="predicted"/>
<feature type="non-terminal residue" evidence="2">
    <location>
        <position position="128"/>
    </location>
</feature>
<evidence type="ECO:0000313" key="2">
    <source>
        <dbReference type="EMBL" id="SVB29219.1"/>
    </source>
</evidence>
<feature type="domain" description="Integrase DNA-binding" evidence="1">
    <location>
        <begin position="27"/>
        <end position="104"/>
    </location>
</feature>
<dbReference type="Gene3D" id="3.30.160.390">
    <property type="entry name" value="Integrase, DNA-binding domain"/>
    <property type="match status" value="1"/>
</dbReference>
<protein>
    <recommendedName>
        <fullName evidence="1">Integrase DNA-binding domain-containing protein</fullName>
    </recommendedName>
</protein>